<sequence length="851" mass="94780">MDFTELRKAIEEVELVDGHAHNIVALDSTFPFIRGFSEAEGDALSYAPHSFSFKRNLRHIAELYGSELSLHGVEEYRVVNSHRASILTALLCAWQRNLRHIAELYGSELSLHGVEEYRKLSGLQSISSTCFEAARISAILIDDGIEFDKMHDIEWHKSVAPVVGRILRIERLAEKILDEELPDGGAWTLDTFTETYLGKLKSYPVTLLWISFCYPVLSVGKPTRIRNKSFIDYVFTRALGVALCFDLPMQIHTGFGDKDLDMRLSNPLHLRTLLEDKRFSKCRIVLLHASYPFSKEASYLASVYPQVYLDFGLAVPKLSVHGMISSVKELLELAPIKKVMFSTDGYAFPETFYLGAKQAREVVFSVLRDACIYGDLSIPEAIEATKDIFAQNAIQFYKINSSLGSKNTVTPYSVKMKTSASHSDVSLVRIIWVDGSGQHRCRVVPAKLFNNGTKKNGLGLTFACMGMTSFADCPADETNLTGVGEIRLIPDLSTKCRIPWKRQEEMVLADMHVKPGEAWEYCPREALRRVSKILKDEFNLEMNAGFENEFFLLKSVLREGKEEWLPIDLTPYCSTSAFDAASPLFHEVIAALDSLNITVEQLHAESGKGQFEMAMGYIACTYAADNLVFTREVIRAVARKHGFLATFMPKYALDDVGSGSHVHVSLYQNGDNVFKASDGTSRYGISTVGEEFMAGVLHHLPEILAFTAPVPNSYDRIVPNTWSGAYQCWGKENREAPLRTACPPGIPDGLVSNFEIKSFDGCANPYLGLAAIVAAGIDGLRRHLSLPEPVDTNPHILADKLHRLPKSLSESLEALQKDSVLTDLIGEKLLVAIKGIRKIVLLPVLHGKFYG</sequence>
<accession>A0A2N9HVD1</accession>
<dbReference type="SMART" id="SM01230">
    <property type="entry name" value="Gln-synt_C"/>
    <property type="match status" value="1"/>
</dbReference>
<dbReference type="SUPFAM" id="SSF55931">
    <property type="entry name" value="Glutamine synthetase/guanido kinase"/>
    <property type="match status" value="1"/>
</dbReference>
<dbReference type="Pfam" id="PF00120">
    <property type="entry name" value="Gln-synt_C"/>
    <property type="match status" value="1"/>
</dbReference>
<evidence type="ECO:0000259" key="3">
    <source>
        <dbReference type="PROSITE" id="PS51987"/>
    </source>
</evidence>
<dbReference type="InterPro" id="IPR036651">
    <property type="entry name" value="Gln_synt_N_sf"/>
</dbReference>
<name>A0A2N9HVD1_FAGSY</name>
<dbReference type="FunFam" id="3.10.20.70:FF:000009">
    <property type="entry name" value="Glutamate-ammonia ligase"/>
    <property type="match status" value="1"/>
</dbReference>
<comment type="similarity">
    <text evidence="1 2">Belongs to the glutamine synthetase family.</text>
</comment>
<reference evidence="4" key="1">
    <citation type="submission" date="2018-02" db="EMBL/GenBank/DDBJ databases">
        <authorList>
            <person name="Cohen D.B."/>
            <person name="Kent A.D."/>
        </authorList>
    </citation>
    <scope>NUCLEOTIDE SEQUENCE</scope>
</reference>
<gene>
    <name evidence="4" type="ORF">FSB_LOCUS44154</name>
</gene>
<dbReference type="InterPro" id="IPR006680">
    <property type="entry name" value="Amidohydro-rel"/>
</dbReference>
<dbReference type="GO" id="GO:0016787">
    <property type="term" value="F:hydrolase activity"/>
    <property type="evidence" value="ECO:0007669"/>
    <property type="project" value="InterPro"/>
</dbReference>
<dbReference type="GO" id="GO:0004356">
    <property type="term" value="F:glutamine synthetase activity"/>
    <property type="evidence" value="ECO:0007669"/>
    <property type="project" value="InterPro"/>
</dbReference>
<dbReference type="PANTHER" id="PTHR43383">
    <property type="entry name" value="NODULIN 6"/>
    <property type="match status" value="1"/>
</dbReference>
<protein>
    <recommendedName>
        <fullName evidence="3">GS catalytic domain-containing protein</fullName>
    </recommendedName>
</protein>
<organism evidence="4">
    <name type="scientific">Fagus sylvatica</name>
    <name type="common">Beechnut</name>
    <dbReference type="NCBI Taxonomy" id="28930"/>
    <lineage>
        <taxon>Eukaryota</taxon>
        <taxon>Viridiplantae</taxon>
        <taxon>Streptophyta</taxon>
        <taxon>Embryophyta</taxon>
        <taxon>Tracheophyta</taxon>
        <taxon>Spermatophyta</taxon>
        <taxon>Magnoliopsida</taxon>
        <taxon>eudicotyledons</taxon>
        <taxon>Gunneridae</taxon>
        <taxon>Pentapetalae</taxon>
        <taxon>rosids</taxon>
        <taxon>fabids</taxon>
        <taxon>Fagales</taxon>
        <taxon>Fagaceae</taxon>
        <taxon>Fagus</taxon>
    </lineage>
</organism>
<dbReference type="InterPro" id="IPR014746">
    <property type="entry name" value="Gln_synth/guanido_kin_cat_dom"/>
</dbReference>
<dbReference type="PANTHER" id="PTHR43383:SF2">
    <property type="entry name" value="AMIDOHYDROLASE 2 FAMILY PROTEIN"/>
    <property type="match status" value="1"/>
</dbReference>
<dbReference type="PROSITE" id="PS51987">
    <property type="entry name" value="GS_CATALYTIC"/>
    <property type="match status" value="1"/>
</dbReference>
<dbReference type="EMBL" id="OIVN01004246">
    <property type="protein sequence ID" value="SPD16272.1"/>
    <property type="molecule type" value="Genomic_DNA"/>
</dbReference>
<dbReference type="Gene3D" id="3.30.590.10">
    <property type="entry name" value="Glutamine synthetase/guanido kinase, catalytic domain"/>
    <property type="match status" value="1"/>
</dbReference>
<dbReference type="Gene3D" id="3.20.20.140">
    <property type="entry name" value="Metal-dependent hydrolases"/>
    <property type="match status" value="2"/>
</dbReference>
<dbReference type="Gene3D" id="3.10.20.70">
    <property type="entry name" value="Glutamine synthetase, N-terminal domain"/>
    <property type="match status" value="1"/>
</dbReference>
<evidence type="ECO:0000256" key="2">
    <source>
        <dbReference type="RuleBase" id="RU000384"/>
    </source>
</evidence>
<dbReference type="InterPro" id="IPR008146">
    <property type="entry name" value="Gln_synth_cat_dom"/>
</dbReference>
<proteinExistence type="inferred from homology"/>
<feature type="domain" description="GS catalytic" evidence="3">
    <location>
        <begin position="523"/>
        <end position="851"/>
    </location>
</feature>
<dbReference type="FunFam" id="3.30.590.10:FF:000012">
    <property type="entry name" value="Glutamate-ammonia ligase"/>
    <property type="match status" value="1"/>
</dbReference>
<dbReference type="SUPFAM" id="SSF54368">
    <property type="entry name" value="Glutamine synthetase, N-terminal domain"/>
    <property type="match status" value="1"/>
</dbReference>
<evidence type="ECO:0000313" key="4">
    <source>
        <dbReference type="EMBL" id="SPD16272.1"/>
    </source>
</evidence>
<dbReference type="SUPFAM" id="SSF51556">
    <property type="entry name" value="Metallo-dependent hydrolases"/>
    <property type="match status" value="1"/>
</dbReference>
<dbReference type="AlphaFoldDB" id="A0A2N9HVD1"/>
<dbReference type="InterPro" id="IPR032466">
    <property type="entry name" value="Metal_Hydrolase"/>
</dbReference>
<dbReference type="GO" id="GO:0006542">
    <property type="term" value="P:glutamine biosynthetic process"/>
    <property type="evidence" value="ECO:0007669"/>
    <property type="project" value="InterPro"/>
</dbReference>
<evidence type="ECO:0000256" key="1">
    <source>
        <dbReference type="PROSITE-ProRule" id="PRU01331"/>
    </source>
</evidence>
<dbReference type="Pfam" id="PF04909">
    <property type="entry name" value="Amidohydro_2"/>
    <property type="match status" value="1"/>
</dbReference>